<name>A0A8X8ZGA6_SALSN</name>
<dbReference type="InterPro" id="IPR012340">
    <property type="entry name" value="NA-bd_OB-fold"/>
</dbReference>
<dbReference type="EMBL" id="PNBA02000013">
    <property type="protein sequence ID" value="KAG6403817.1"/>
    <property type="molecule type" value="Genomic_DNA"/>
</dbReference>
<sequence length="211" mass="24145">MGSLPGSVVKQSRYRLIEVEISDEQFRFVVNIVDDSSNASLLLWDREVVQLLEKRVTDLIGSNMEYVPRKIEELLLGQEVLFKIQSRNSKEYYRRYPYTVNKICNIPEVVEKFVPENIASQVLNTDDKLADLLFVEVSGKGFVIPDLSVVTKQNGIEWIAEGSVKRCLEDEFDNYDDVCFGKIKKTMKKVNVIEDDDEDSVSYTQDLSGAD</sequence>
<dbReference type="AlphaFoldDB" id="A0A8X8ZGA6"/>
<comment type="caution">
    <text evidence="1">The sequence shown here is derived from an EMBL/GenBank/DDBJ whole genome shotgun (WGS) entry which is preliminary data.</text>
</comment>
<protein>
    <recommendedName>
        <fullName evidence="3">Replication factor A1</fullName>
    </recommendedName>
</protein>
<evidence type="ECO:0000313" key="1">
    <source>
        <dbReference type="EMBL" id="KAG6403817.1"/>
    </source>
</evidence>
<gene>
    <name evidence="1" type="ORF">SASPL_136050</name>
</gene>
<keyword evidence="2" id="KW-1185">Reference proteome</keyword>
<reference evidence="1" key="1">
    <citation type="submission" date="2018-01" db="EMBL/GenBank/DDBJ databases">
        <authorList>
            <person name="Mao J.F."/>
        </authorList>
    </citation>
    <scope>NUCLEOTIDE SEQUENCE</scope>
    <source>
        <strain evidence="1">Huo1</strain>
        <tissue evidence="1">Leaf</tissue>
    </source>
</reference>
<reference evidence="1" key="2">
    <citation type="submission" date="2020-08" db="EMBL/GenBank/DDBJ databases">
        <title>Plant Genome Project.</title>
        <authorList>
            <person name="Zhang R.-G."/>
        </authorList>
    </citation>
    <scope>NUCLEOTIDE SEQUENCE</scope>
    <source>
        <strain evidence="1">Huo1</strain>
        <tissue evidence="1">Leaf</tissue>
    </source>
</reference>
<accession>A0A8X8ZGA6</accession>
<dbReference type="Gene3D" id="2.40.50.140">
    <property type="entry name" value="Nucleic acid-binding proteins"/>
    <property type="match status" value="1"/>
</dbReference>
<evidence type="ECO:0000313" key="2">
    <source>
        <dbReference type="Proteomes" id="UP000298416"/>
    </source>
</evidence>
<organism evidence="1">
    <name type="scientific">Salvia splendens</name>
    <name type="common">Scarlet sage</name>
    <dbReference type="NCBI Taxonomy" id="180675"/>
    <lineage>
        <taxon>Eukaryota</taxon>
        <taxon>Viridiplantae</taxon>
        <taxon>Streptophyta</taxon>
        <taxon>Embryophyta</taxon>
        <taxon>Tracheophyta</taxon>
        <taxon>Spermatophyta</taxon>
        <taxon>Magnoliopsida</taxon>
        <taxon>eudicotyledons</taxon>
        <taxon>Gunneridae</taxon>
        <taxon>Pentapetalae</taxon>
        <taxon>asterids</taxon>
        <taxon>lamiids</taxon>
        <taxon>Lamiales</taxon>
        <taxon>Lamiaceae</taxon>
        <taxon>Nepetoideae</taxon>
        <taxon>Mentheae</taxon>
        <taxon>Salviinae</taxon>
        <taxon>Salvia</taxon>
        <taxon>Salvia subgen. Calosphace</taxon>
        <taxon>core Calosphace</taxon>
    </lineage>
</organism>
<evidence type="ECO:0008006" key="3">
    <source>
        <dbReference type="Google" id="ProtNLM"/>
    </source>
</evidence>
<proteinExistence type="predicted"/>
<dbReference type="Proteomes" id="UP000298416">
    <property type="component" value="Unassembled WGS sequence"/>
</dbReference>